<evidence type="ECO:0000256" key="7">
    <source>
        <dbReference type="SAM" id="SignalP"/>
    </source>
</evidence>
<feature type="compositionally biased region" description="Low complexity" evidence="5">
    <location>
        <begin position="42"/>
        <end position="79"/>
    </location>
</feature>
<feature type="transmembrane region" description="Helical" evidence="6">
    <location>
        <begin position="119"/>
        <end position="138"/>
    </location>
</feature>
<keyword evidence="1" id="KW-0134">Cell wall</keyword>
<sequence length="146" mass="15260">MKKKIGLYIATAFFCLSAGCASVLAASHDGQSPIGVGFYDPTSSSSTSSSTTPSTTSSTSSTTSDSSSSTDSNSSTVDSSSKDRIVPITNNRGGSSGGGYWDYITDTASKVLPKTGEFIGNHLALIGMGMLVIVFFYLRKNRRKKV</sequence>
<dbReference type="RefSeq" id="WP_207107803.1">
    <property type="nucleotide sequence ID" value="NZ_JAFLVR010000015.1"/>
</dbReference>
<keyword evidence="10" id="KW-1185">Reference proteome</keyword>
<keyword evidence="4" id="KW-0572">Peptidoglycan-anchor</keyword>
<protein>
    <submittedName>
        <fullName evidence="9">LPXTG cell wall anchor domain-containing protein</fullName>
    </submittedName>
</protein>
<accession>A0ABS3HGI8</accession>
<dbReference type="PROSITE" id="PS50847">
    <property type="entry name" value="GRAM_POS_ANCHORING"/>
    <property type="match status" value="1"/>
</dbReference>
<evidence type="ECO:0000313" key="9">
    <source>
        <dbReference type="EMBL" id="MBO0452025.1"/>
    </source>
</evidence>
<dbReference type="Proteomes" id="UP000664495">
    <property type="component" value="Unassembled WGS sequence"/>
</dbReference>
<dbReference type="InterPro" id="IPR019931">
    <property type="entry name" value="LPXTG_anchor"/>
</dbReference>
<evidence type="ECO:0000256" key="3">
    <source>
        <dbReference type="ARBA" id="ARBA00022729"/>
    </source>
</evidence>
<reference evidence="9 10" key="1">
    <citation type="submission" date="2021-03" db="EMBL/GenBank/DDBJ databases">
        <title>Enterococcal diversity collection.</title>
        <authorList>
            <person name="Gilmore M.S."/>
            <person name="Schwartzman J."/>
            <person name="Van Tyne D."/>
            <person name="Martin M."/>
            <person name="Earl A.M."/>
            <person name="Manson A.L."/>
            <person name="Straub T."/>
            <person name="Salamzade R."/>
            <person name="Saavedra J."/>
            <person name="Lebreton F."/>
            <person name="Prichula J."/>
            <person name="Schaufler K."/>
            <person name="Gaca A."/>
            <person name="Sgardioli B."/>
            <person name="Wagenaar J."/>
            <person name="Strong T."/>
        </authorList>
    </citation>
    <scope>NUCLEOTIDE SEQUENCE [LARGE SCALE GENOMIC DNA]</scope>
    <source>
        <strain evidence="9 10">MJM16</strain>
    </source>
</reference>
<evidence type="ECO:0000313" key="10">
    <source>
        <dbReference type="Proteomes" id="UP000664495"/>
    </source>
</evidence>
<proteinExistence type="predicted"/>
<keyword evidence="3 7" id="KW-0732">Signal</keyword>
<evidence type="ECO:0000256" key="4">
    <source>
        <dbReference type="ARBA" id="ARBA00023088"/>
    </source>
</evidence>
<keyword evidence="2" id="KW-0964">Secreted</keyword>
<organism evidence="9 10">
    <name type="scientific">Candidatus Enterococcus murrayae</name>
    <dbReference type="NCBI Taxonomy" id="2815321"/>
    <lineage>
        <taxon>Bacteria</taxon>
        <taxon>Bacillati</taxon>
        <taxon>Bacillota</taxon>
        <taxon>Bacilli</taxon>
        <taxon>Lactobacillales</taxon>
        <taxon>Enterococcaceae</taxon>
        <taxon>Enterococcus</taxon>
    </lineage>
</organism>
<evidence type="ECO:0000256" key="1">
    <source>
        <dbReference type="ARBA" id="ARBA00022512"/>
    </source>
</evidence>
<name>A0ABS3HGI8_9ENTE</name>
<keyword evidence="6" id="KW-0812">Transmembrane</keyword>
<evidence type="ECO:0000256" key="6">
    <source>
        <dbReference type="SAM" id="Phobius"/>
    </source>
</evidence>
<feature type="signal peptide" evidence="7">
    <location>
        <begin position="1"/>
        <end position="25"/>
    </location>
</feature>
<evidence type="ECO:0000256" key="5">
    <source>
        <dbReference type="SAM" id="MobiDB-lite"/>
    </source>
</evidence>
<feature type="chain" id="PRO_5046188572" evidence="7">
    <location>
        <begin position="26"/>
        <end position="146"/>
    </location>
</feature>
<dbReference type="EMBL" id="JAFLVR010000015">
    <property type="protein sequence ID" value="MBO0452025.1"/>
    <property type="molecule type" value="Genomic_DNA"/>
</dbReference>
<feature type="region of interest" description="Disordered" evidence="5">
    <location>
        <begin position="38"/>
        <end position="95"/>
    </location>
</feature>
<dbReference type="PROSITE" id="PS51257">
    <property type="entry name" value="PROKAR_LIPOPROTEIN"/>
    <property type="match status" value="1"/>
</dbReference>
<comment type="caution">
    <text evidence="9">The sequence shown here is derived from an EMBL/GenBank/DDBJ whole genome shotgun (WGS) entry which is preliminary data.</text>
</comment>
<keyword evidence="6" id="KW-1133">Transmembrane helix</keyword>
<dbReference type="NCBIfam" id="TIGR01167">
    <property type="entry name" value="LPXTG_anchor"/>
    <property type="match status" value="1"/>
</dbReference>
<gene>
    <name evidence="9" type="ORF">JZO85_07065</name>
</gene>
<evidence type="ECO:0000256" key="2">
    <source>
        <dbReference type="ARBA" id="ARBA00022525"/>
    </source>
</evidence>
<keyword evidence="6" id="KW-0472">Membrane</keyword>
<dbReference type="Pfam" id="PF00746">
    <property type="entry name" value="Gram_pos_anchor"/>
    <property type="match status" value="1"/>
</dbReference>
<feature type="domain" description="Gram-positive cocci surface proteins LPxTG" evidence="8">
    <location>
        <begin position="112"/>
        <end position="146"/>
    </location>
</feature>
<evidence type="ECO:0000259" key="8">
    <source>
        <dbReference type="PROSITE" id="PS50847"/>
    </source>
</evidence>